<dbReference type="EMBL" id="LBFC01000015">
    <property type="protein sequence ID" value="ONN27412.1"/>
    <property type="molecule type" value="Genomic_DNA"/>
</dbReference>
<dbReference type="RefSeq" id="WP_077198083.1">
    <property type="nucleotide sequence ID" value="NZ_LBFC01000015.1"/>
</dbReference>
<evidence type="ECO:0000313" key="1">
    <source>
        <dbReference type="EMBL" id="ONN27412.1"/>
    </source>
</evidence>
<dbReference type="Pfam" id="PF01986">
    <property type="entry name" value="DUF123"/>
    <property type="match status" value="1"/>
</dbReference>
<reference evidence="1 2" key="1">
    <citation type="submission" date="2015-06" db="EMBL/GenBank/DDBJ databases">
        <title>Genome sequencing of Thermotogales isolates from hydrothermal vents.</title>
        <authorList>
            <person name="Haverkamp T.H."/>
            <person name="Kublanov I.V."/>
            <person name="Nesbo C.L."/>
        </authorList>
    </citation>
    <scope>NUCLEOTIDE SEQUENCE [LARGE SCALE GENOMIC DNA]</scope>
    <source>
        <strain evidence="2">ik275mar</strain>
    </source>
</reference>
<protein>
    <submittedName>
        <fullName evidence="1">Endonuclease</fullName>
    </submittedName>
</protein>
<comment type="caution">
    <text evidence="1">The sequence shown here is derived from an EMBL/GenBank/DDBJ whole genome shotgun (WGS) entry which is preliminary data.</text>
</comment>
<gene>
    <name evidence="1" type="ORF">XJ44_03580</name>
</gene>
<keyword evidence="1" id="KW-0540">Nuclease</keyword>
<dbReference type="Proteomes" id="UP000242616">
    <property type="component" value="Unassembled WGS sequence"/>
</dbReference>
<keyword evidence="1" id="KW-0378">Hydrolase</keyword>
<evidence type="ECO:0000313" key="2">
    <source>
        <dbReference type="Proteomes" id="UP000242616"/>
    </source>
</evidence>
<organism evidence="1 2">
    <name type="scientific">Thermosipho affectus</name>
    <dbReference type="NCBI Taxonomy" id="660294"/>
    <lineage>
        <taxon>Bacteria</taxon>
        <taxon>Thermotogati</taxon>
        <taxon>Thermotogota</taxon>
        <taxon>Thermotogae</taxon>
        <taxon>Thermotogales</taxon>
        <taxon>Fervidobacteriaceae</taxon>
        <taxon>Thermosipho</taxon>
    </lineage>
</organism>
<keyword evidence="2" id="KW-1185">Reference proteome</keyword>
<name>A0ABX3IJQ6_9BACT</name>
<keyword evidence="1" id="KW-0255">Endonuclease</keyword>
<dbReference type="PANTHER" id="PTHR37460:SF1">
    <property type="entry name" value="ENDONUCLEASE III"/>
    <property type="match status" value="1"/>
</dbReference>
<dbReference type="InterPro" id="IPR002837">
    <property type="entry name" value="DUF123"/>
</dbReference>
<accession>A0ABX3IJQ6</accession>
<dbReference type="PANTHER" id="PTHR37460">
    <property type="entry name" value="ENDONUCLEASE III"/>
    <property type="match status" value="1"/>
</dbReference>
<proteinExistence type="predicted"/>
<sequence>MKKGIYLLFITVKKDIKVKVGSLGEIKIKKGLYVYVGSAQNNLEQRIKRHTLKEKKLFWHIDYITSHPYVEIIGAILINGPKSLEPNIACKLSQKFPHIKKFGATDDNACNSHLFKII</sequence>
<dbReference type="GO" id="GO:0004519">
    <property type="term" value="F:endonuclease activity"/>
    <property type="evidence" value="ECO:0007669"/>
    <property type="project" value="UniProtKB-KW"/>
</dbReference>
<dbReference type="CDD" id="cd10441">
    <property type="entry name" value="GIY-YIG_COG1833"/>
    <property type="match status" value="1"/>
</dbReference>